<dbReference type="Proteomes" id="UP000002705">
    <property type="component" value="Chromosome 3"/>
</dbReference>
<evidence type="ECO:0000313" key="3">
    <source>
        <dbReference type="Proteomes" id="UP000002705"/>
    </source>
</evidence>
<evidence type="ECO:0000259" key="1">
    <source>
        <dbReference type="PROSITE" id="PS51186"/>
    </source>
</evidence>
<dbReference type="EMBL" id="CP000150">
    <property type="protein sequence ID" value="ABB05652.1"/>
    <property type="molecule type" value="Genomic_DNA"/>
</dbReference>
<dbReference type="GO" id="GO:0016747">
    <property type="term" value="F:acyltransferase activity, transferring groups other than amino-acyl groups"/>
    <property type="evidence" value="ECO:0007669"/>
    <property type="project" value="InterPro"/>
</dbReference>
<keyword evidence="3" id="KW-1185">Reference proteome</keyword>
<dbReference type="GeneID" id="45092026"/>
<dbReference type="InterPro" id="IPR000182">
    <property type="entry name" value="GNAT_dom"/>
</dbReference>
<dbReference type="HOGENOM" id="CLU_1445130_0_0_4"/>
<evidence type="ECO:0000313" key="2">
    <source>
        <dbReference type="EMBL" id="ABB05652.1"/>
    </source>
</evidence>
<dbReference type="AlphaFoldDB" id="Q39PG4"/>
<dbReference type="RefSeq" id="WP_011349296.1">
    <property type="nucleotide sequence ID" value="NC_007509.1"/>
</dbReference>
<dbReference type="Pfam" id="PF13673">
    <property type="entry name" value="Acetyltransf_10"/>
    <property type="match status" value="1"/>
</dbReference>
<reference evidence="2" key="1">
    <citation type="submission" date="2009-01" db="EMBL/GenBank/DDBJ databases">
        <title>Complete sequence of chromosome 3 of Burkholderia sp. 383.</title>
        <authorList>
            <consortium name="US DOE Joint Genome Institute"/>
            <person name="Copeland A."/>
            <person name="Lucas S."/>
            <person name="Lapidus A."/>
            <person name="Barry K."/>
            <person name="Detter J.C."/>
            <person name="Glavina T."/>
            <person name="Hammon N."/>
            <person name="Israni S."/>
            <person name="Pitluck S."/>
            <person name="Chain P."/>
            <person name="Malfatti S."/>
            <person name="Shin M."/>
            <person name="Vergez L."/>
            <person name="Schmutz J."/>
            <person name="Larimer F."/>
            <person name="Land M."/>
            <person name="Kyrpides N."/>
            <person name="Lykidis A."/>
            <person name="Richardson P."/>
        </authorList>
    </citation>
    <scope>NUCLEOTIDE SEQUENCE</scope>
    <source>
        <strain evidence="2">383</strain>
    </source>
</reference>
<proteinExistence type="predicted"/>
<sequence length="187" mass="21578">MSYLITKASLEQSPWLLDEALRLASEDVEFLRFSYPQFDHWFATKVIPGIHDGERTLLLERRGSVTVGFLIVKHTAVEKKLCTLRVRPDFVSKGLGVRLFQTAFHLLETEQPLLSVSAPAAPKFERLFRYFGFAQEAVYQGRYLPDVDEYSYNGLLDPAYMFHDQRANSEDRALPSIHDRQHLACRL</sequence>
<name>Q39PG4_BURL3</name>
<dbReference type="Gene3D" id="3.40.630.30">
    <property type="match status" value="1"/>
</dbReference>
<protein>
    <recommendedName>
        <fullName evidence="1">N-acetyltransferase domain-containing protein</fullName>
    </recommendedName>
</protein>
<dbReference type="InterPro" id="IPR016181">
    <property type="entry name" value="Acyl_CoA_acyltransferase"/>
</dbReference>
<organism evidence="2 3">
    <name type="scientific">Burkholderia lata (strain ATCC 17760 / DSM 23089 / LMG 22485 / NCIMB 9086 / R18194 / 383)</name>
    <dbReference type="NCBI Taxonomy" id="482957"/>
    <lineage>
        <taxon>Bacteria</taxon>
        <taxon>Pseudomonadati</taxon>
        <taxon>Pseudomonadota</taxon>
        <taxon>Betaproteobacteria</taxon>
        <taxon>Burkholderiales</taxon>
        <taxon>Burkholderiaceae</taxon>
        <taxon>Burkholderia</taxon>
        <taxon>Burkholderia cepacia complex</taxon>
    </lineage>
</organism>
<dbReference type="SUPFAM" id="SSF55729">
    <property type="entry name" value="Acyl-CoA N-acyltransferases (Nat)"/>
    <property type="match status" value="1"/>
</dbReference>
<dbReference type="PATRIC" id="fig|482957.22.peg.7108"/>
<feature type="domain" description="N-acetyltransferase" evidence="1">
    <location>
        <begin position="19"/>
        <end position="157"/>
    </location>
</feature>
<gene>
    <name evidence="2" type="ordered locus">Bcep18194_C6602</name>
</gene>
<accession>Q39PG4</accession>
<dbReference type="PROSITE" id="PS51186">
    <property type="entry name" value="GNAT"/>
    <property type="match status" value="1"/>
</dbReference>
<dbReference type="KEGG" id="bur:Bcep18194_C6602"/>